<proteinExistence type="predicted"/>
<gene>
    <name evidence="1" type="ORF">DW674_00825</name>
</gene>
<evidence type="ECO:0000313" key="1">
    <source>
        <dbReference type="EMBL" id="RHF53437.1"/>
    </source>
</evidence>
<dbReference type="AlphaFoldDB" id="A0A414NZV1"/>
<organism evidence="1 2">
    <name type="scientific">Mitsuokella multacida</name>
    <dbReference type="NCBI Taxonomy" id="52226"/>
    <lineage>
        <taxon>Bacteria</taxon>
        <taxon>Bacillati</taxon>
        <taxon>Bacillota</taxon>
        <taxon>Negativicutes</taxon>
        <taxon>Selenomonadales</taxon>
        <taxon>Selenomonadaceae</taxon>
        <taxon>Mitsuokella</taxon>
    </lineage>
</organism>
<dbReference type="Pfam" id="PF04860">
    <property type="entry name" value="Phage_portal"/>
    <property type="match status" value="1"/>
</dbReference>
<comment type="caution">
    <text evidence="1">The sequence shown here is derived from an EMBL/GenBank/DDBJ whole genome shotgun (WGS) entry which is preliminary data.</text>
</comment>
<evidence type="ECO:0000313" key="2">
    <source>
        <dbReference type="Proteomes" id="UP000283442"/>
    </source>
</evidence>
<dbReference type="EMBL" id="QRHE01000001">
    <property type="protein sequence ID" value="RHF53437.1"/>
    <property type="molecule type" value="Genomic_DNA"/>
</dbReference>
<dbReference type="InterPro" id="IPR006944">
    <property type="entry name" value="Phage/GTA_portal"/>
</dbReference>
<accession>A0A414NZV1</accession>
<dbReference type="NCBIfam" id="TIGR01537">
    <property type="entry name" value="portal_HK97"/>
    <property type="match status" value="1"/>
</dbReference>
<name>A0A414NZV1_9FIRM</name>
<dbReference type="RefSeq" id="WP_118174467.1">
    <property type="nucleotide sequence ID" value="NZ_JAQEAO010000018.1"/>
</dbReference>
<dbReference type="Proteomes" id="UP000283442">
    <property type="component" value="Unassembled WGS sequence"/>
</dbReference>
<protein>
    <submittedName>
        <fullName evidence="1">Phage portal protein</fullName>
    </submittedName>
</protein>
<sequence length="422" mass="47794">MNLFGKVKRWIHNDGGESTGISLSAINELFFGAGNANLGPDMSEITYFTCLKTLAEALGKMPLYLMDEKKNRVMRHEVVPFISFEPNQLETPIQFFTYLEYCRNHFGNAYVYVMRNRGNLQGLYPLDPRMVQIWVNNTDEFTQRRYYYCYTDRRSGRSYWIDPGDMLHVKSWVTGDGGYAGKSVREILATNMAGSKASQKFLNNLYQKGLTANAVVKYVGDLSKEKQRVLLKKIDEQARDDSRRMITLPMGYDIQTLDLKLTDSQFYELKKYNALQVAAAFGIQPNQLNDYSKSSYANSAMQSLSFYVQTLLHIITVYEQEFNRKLLTPAEQARGLGFKFNFWMILRGDPTQQADVLQKMVQSAIYSPNEARGKVDMPPCAGGDVHIVNGSYVKLQDIGLAYAAKSGGTGKKGGDNDDSSKE</sequence>
<reference evidence="1 2" key="1">
    <citation type="submission" date="2018-08" db="EMBL/GenBank/DDBJ databases">
        <title>A genome reference for cultivated species of the human gut microbiota.</title>
        <authorList>
            <person name="Zou Y."/>
            <person name="Xue W."/>
            <person name="Luo G."/>
        </authorList>
    </citation>
    <scope>NUCLEOTIDE SEQUENCE [LARGE SCALE GENOMIC DNA]</scope>
    <source>
        <strain evidence="1 2">AM25-21AC</strain>
    </source>
</reference>
<dbReference type="InterPro" id="IPR006427">
    <property type="entry name" value="Portal_HK97"/>
</dbReference>
<dbReference type="OrthoDB" id="9765386at2"/>